<keyword evidence="8 13" id="KW-0560">Oxidoreductase</keyword>
<evidence type="ECO:0000256" key="3">
    <source>
        <dbReference type="ARBA" id="ARBA00010617"/>
    </source>
</evidence>
<keyword evidence="7" id="KW-1133">Transmembrane helix</keyword>
<dbReference type="FunFam" id="1.10.630.10:FF:000019">
    <property type="entry name" value="Cytochrome P450 family protein"/>
    <property type="match status" value="1"/>
</dbReference>
<evidence type="ECO:0000256" key="2">
    <source>
        <dbReference type="ARBA" id="ARBA00004167"/>
    </source>
</evidence>
<evidence type="ECO:0000256" key="7">
    <source>
        <dbReference type="ARBA" id="ARBA00022989"/>
    </source>
</evidence>
<dbReference type="PRINTS" id="PR00463">
    <property type="entry name" value="EP450I"/>
</dbReference>
<keyword evidence="6 12" id="KW-0479">Metal-binding</keyword>
<dbReference type="PROSITE" id="PS00086">
    <property type="entry name" value="CYTOCHROME_P450"/>
    <property type="match status" value="1"/>
</dbReference>
<keyword evidence="5" id="KW-0812">Transmembrane</keyword>
<evidence type="ECO:0000256" key="13">
    <source>
        <dbReference type="RuleBase" id="RU000461"/>
    </source>
</evidence>
<reference evidence="15 16" key="1">
    <citation type="journal article" date="2022" name="Nat. Genet.">
        <title>Improved pea reference genome and pan-genome highlight genomic features and evolutionary characteristics.</title>
        <authorList>
            <person name="Yang T."/>
            <person name="Liu R."/>
            <person name="Luo Y."/>
            <person name="Hu S."/>
            <person name="Wang D."/>
            <person name="Wang C."/>
            <person name="Pandey M.K."/>
            <person name="Ge S."/>
            <person name="Xu Q."/>
            <person name="Li N."/>
            <person name="Li G."/>
            <person name="Huang Y."/>
            <person name="Saxena R.K."/>
            <person name="Ji Y."/>
            <person name="Li M."/>
            <person name="Yan X."/>
            <person name="He Y."/>
            <person name="Liu Y."/>
            <person name="Wang X."/>
            <person name="Xiang C."/>
            <person name="Varshney R.K."/>
            <person name="Ding H."/>
            <person name="Gao S."/>
            <person name="Zong X."/>
        </authorList>
    </citation>
    <scope>NUCLEOTIDE SEQUENCE [LARGE SCALE GENOMIC DNA]</scope>
    <source>
        <strain evidence="15 16">cv. Zhongwan 6</strain>
    </source>
</reference>
<evidence type="ECO:0000256" key="1">
    <source>
        <dbReference type="ARBA" id="ARBA00001971"/>
    </source>
</evidence>
<comment type="caution">
    <text evidence="15">The sequence shown here is derived from an EMBL/GenBank/DDBJ whole genome shotgun (WGS) entry which is preliminary data.</text>
</comment>
<evidence type="ECO:0000256" key="6">
    <source>
        <dbReference type="ARBA" id="ARBA00022723"/>
    </source>
</evidence>
<dbReference type="InterPro" id="IPR001128">
    <property type="entry name" value="Cyt_P450"/>
</dbReference>
<accession>A0A9D4VWW8</accession>
<protein>
    <submittedName>
        <fullName evidence="15">Uncharacterized protein</fullName>
    </submittedName>
</protein>
<keyword evidence="4 12" id="KW-0349">Heme</keyword>
<keyword evidence="16" id="KW-1185">Reference proteome</keyword>
<evidence type="ECO:0000256" key="4">
    <source>
        <dbReference type="ARBA" id="ARBA00022617"/>
    </source>
</evidence>
<keyword evidence="14" id="KW-0732">Signal</keyword>
<evidence type="ECO:0000256" key="12">
    <source>
        <dbReference type="PIRSR" id="PIRSR602401-1"/>
    </source>
</evidence>
<keyword evidence="10 13" id="KW-0503">Monooxygenase</keyword>
<evidence type="ECO:0000256" key="14">
    <source>
        <dbReference type="SAM" id="SignalP"/>
    </source>
</evidence>
<dbReference type="PRINTS" id="PR00385">
    <property type="entry name" value="P450"/>
</dbReference>
<evidence type="ECO:0000313" key="16">
    <source>
        <dbReference type="Proteomes" id="UP001058974"/>
    </source>
</evidence>
<dbReference type="CDD" id="cd20655">
    <property type="entry name" value="CYP93"/>
    <property type="match status" value="1"/>
</dbReference>
<sequence>PQFLAFSFFLSSLFCYLLFRQYSNRHKNLPPSPPFKLPIIGHMHLLGPLLHQTLHKFSLQYGPLISLNFGSVLCVVASSPHFAKQLLQNNELSFNSRIQTTAIKRLTYDSSLAFAPYGDYWRFIKKLSMNELLGSRSINNFQHLRAQETQDFMTLLAEKAKTSEVVNITEELLKLTNNVISKMMLGEAEEAREVVRGVTEIFGEFNVSDFIWLFKKVDLQGFGKRVEHLFHRFDTLVERIICKREETRRKNEGQNSNGQARDFLDILLDFVENQSSDVKIQRVHIKALTMDFFTAGTDTTAISTEWALVELMKNQSLLRQAREEIESIVGKNRLVEESDVPNLPYLQAIVKETFRLHPPVAMVTRNCVTECKVENYVIPQNSLLFVNIWSMGRNPEIWKNPLEFRPERFLKNGEGDSVDVRGQHFQLLPFGSGRRMCPGVSLAMQEIPALLGSIIQCFDFKVVDHKTGEILSDVGEIDVDERPGLTAPRAHDLLCVPVERIKCEAT</sequence>
<evidence type="ECO:0000256" key="8">
    <source>
        <dbReference type="ARBA" id="ARBA00023002"/>
    </source>
</evidence>
<dbReference type="AlphaFoldDB" id="A0A9D4VWW8"/>
<dbReference type="GO" id="GO:0004497">
    <property type="term" value="F:monooxygenase activity"/>
    <property type="evidence" value="ECO:0007669"/>
    <property type="project" value="UniProtKB-KW"/>
</dbReference>
<evidence type="ECO:0000256" key="5">
    <source>
        <dbReference type="ARBA" id="ARBA00022692"/>
    </source>
</evidence>
<dbReference type="InterPro" id="IPR002401">
    <property type="entry name" value="Cyt_P450_E_grp-I"/>
</dbReference>
<gene>
    <name evidence="15" type="ORF">KIW84_076017</name>
</gene>
<dbReference type="GO" id="GO:0016020">
    <property type="term" value="C:membrane"/>
    <property type="evidence" value="ECO:0007669"/>
    <property type="project" value="UniProtKB-SubCell"/>
</dbReference>
<dbReference type="Gene3D" id="1.10.630.10">
    <property type="entry name" value="Cytochrome P450"/>
    <property type="match status" value="1"/>
</dbReference>
<dbReference type="InterPro" id="IPR017972">
    <property type="entry name" value="Cyt_P450_CS"/>
</dbReference>
<dbReference type="EMBL" id="JAMSHJ010000007">
    <property type="protein sequence ID" value="KAI5390992.1"/>
    <property type="molecule type" value="Genomic_DNA"/>
</dbReference>
<comment type="subcellular location">
    <subcellularLocation>
        <location evidence="2">Membrane</location>
        <topology evidence="2">Single-pass membrane protein</topology>
    </subcellularLocation>
</comment>
<dbReference type="GO" id="GO:0016705">
    <property type="term" value="F:oxidoreductase activity, acting on paired donors, with incorporation or reduction of molecular oxygen"/>
    <property type="evidence" value="ECO:0007669"/>
    <property type="project" value="InterPro"/>
</dbReference>
<evidence type="ECO:0000256" key="11">
    <source>
        <dbReference type="ARBA" id="ARBA00023136"/>
    </source>
</evidence>
<keyword evidence="11" id="KW-0472">Membrane</keyword>
<dbReference type="InterPro" id="IPR036396">
    <property type="entry name" value="Cyt_P450_sf"/>
</dbReference>
<dbReference type="Proteomes" id="UP001058974">
    <property type="component" value="Chromosome 7"/>
</dbReference>
<dbReference type="Pfam" id="PF00067">
    <property type="entry name" value="p450"/>
    <property type="match status" value="1"/>
</dbReference>
<dbReference type="PANTHER" id="PTHR47943">
    <property type="entry name" value="CYTOCHROME P450 93A3-LIKE"/>
    <property type="match status" value="1"/>
</dbReference>
<feature type="signal peptide" evidence="14">
    <location>
        <begin position="1"/>
        <end position="25"/>
    </location>
</feature>
<feature type="non-terminal residue" evidence="15">
    <location>
        <position position="506"/>
    </location>
</feature>
<dbReference type="PANTHER" id="PTHR47943:SF8">
    <property type="entry name" value="CYTOCHROME P450"/>
    <property type="match status" value="1"/>
</dbReference>
<comment type="similarity">
    <text evidence="3 13">Belongs to the cytochrome P450 family.</text>
</comment>
<feature type="chain" id="PRO_5039579598" evidence="14">
    <location>
        <begin position="26"/>
        <end position="506"/>
    </location>
</feature>
<evidence type="ECO:0000256" key="9">
    <source>
        <dbReference type="ARBA" id="ARBA00023004"/>
    </source>
</evidence>
<dbReference type="Gramene" id="Psat07G0601700-T1">
    <property type="protein sequence ID" value="KAI5390992.1"/>
    <property type="gene ID" value="KIW84_076017"/>
</dbReference>
<comment type="cofactor">
    <cofactor evidence="1 12">
        <name>heme</name>
        <dbReference type="ChEBI" id="CHEBI:30413"/>
    </cofactor>
</comment>
<dbReference type="SUPFAM" id="SSF48264">
    <property type="entry name" value="Cytochrome P450"/>
    <property type="match status" value="1"/>
</dbReference>
<proteinExistence type="inferred from homology"/>
<keyword evidence="9 12" id="KW-0408">Iron</keyword>
<dbReference type="GO" id="GO:0020037">
    <property type="term" value="F:heme binding"/>
    <property type="evidence" value="ECO:0007669"/>
    <property type="project" value="InterPro"/>
</dbReference>
<evidence type="ECO:0000313" key="15">
    <source>
        <dbReference type="EMBL" id="KAI5390992.1"/>
    </source>
</evidence>
<feature type="binding site" description="axial binding residue" evidence="12">
    <location>
        <position position="437"/>
    </location>
    <ligand>
        <name>heme</name>
        <dbReference type="ChEBI" id="CHEBI:30413"/>
    </ligand>
    <ligandPart>
        <name>Fe</name>
        <dbReference type="ChEBI" id="CHEBI:18248"/>
    </ligandPart>
</feature>
<organism evidence="15 16">
    <name type="scientific">Pisum sativum</name>
    <name type="common">Garden pea</name>
    <name type="synonym">Lathyrus oleraceus</name>
    <dbReference type="NCBI Taxonomy" id="3888"/>
    <lineage>
        <taxon>Eukaryota</taxon>
        <taxon>Viridiplantae</taxon>
        <taxon>Streptophyta</taxon>
        <taxon>Embryophyta</taxon>
        <taxon>Tracheophyta</taxon>
        <taxon>Spermatophyta</taxon>
        <taxon>Magnoliopsida</taxon>
        <taxon>eudicotyledons</taxon>
        <taxon>Gunneridae</taxon>
        <taxon>Pentapetalae</taxon>
        <taxon>rosids</taxon>
        <taxon>fabids</taxon>
        <taxon>Fabales</taxon>
        <taxon>Fabaceae</taxon>
        <taxon>Papilionoideae</taxon>
        <taxon>50 kb inversion clade</taxon>
        <taxon>NPAAA clade</taxon>
        <taxon>Hologalegina</taxon>
        <taxon>IRL clade</taxon>
        <taxon>Fabeae</taxon>
        <taxon>Lathyrus</taxon>
    </lineage>
</organism>
<evidence type="ECO:0000256" key="10">
    <source>
        <dbReference type="ARBA" id="ARBA00023033"/>
    </source>
</evidence>
<dbReference type="GO" id="GO:0005506">
    <property type="term" value="F:iron ion binding"/>
    <property type="evidence" value="ECO:0007669"/>
    <property type="project" value="InterPro"/>
</dbReference>
<name>A0A9D4VWW8_PEA</name>